<organism evidence="10 11">
    <name type="scientific">Dethiosulfatarculus sandiegensis</name>
    <dbReference type="NCBI Taxonomy" id="1429043"/>
    <lineage>
        <taxon>Bacteria</taxon>
        <taxon>Pseudomonadati</taxon>
        <taxon>Thermodesulfobacteriota</taxon>
        <taxon>Desulfarculia</taxon>
        <taxon>Desulfarculales</taxon>
        <taxon>Desulfarculaceae</taxon>
        <taxon>Dethiosulfatarculus</taxon>
    </lineage>
</organism>
<proteinExistence type="inferred from homology"/>
<comment type="similarity">
    <text evidence="7">Belongs to the binding-protein-dependent transport system permease family. OppBC subfamily.</text>
</comment>
<dbReference type="PANTHER" id="PTHR43386:SF1">
    <property type="entry name" value="D,D-DIPEPTIDE TRANSPORT SYSTEM PERMEASE PROTEIN DDPC-RELATED"/>
    <property type="match status" value="1"/>
</dbReference>
<keyword evidence="5 8" id="KW-1133">Transmembrane helix</keyword>
<feature type="transmembrane region" description="Helical" evidence="8">
    <location>
        <begin position="126"/>
        <end position="145"/>
    </location>
</feature>
<dbReference type="GO" id="GO:0005886">
    <property type="term" value="C:plasma membrane"/>
    <property type="evidence" value="ECO:0007669"/>
    <property type="project" value="UniProtKB-SubCell"/>
</dbReference>
<feature type="transmembrane region" description="Helical" evidence="8">
    <location>
        <begin position="208"/>
        <end position="233"/>
    </location>
</feature>
<dbReference type="Pfam" id="PF12911">
    <property type="entry name" value="OppC_N"/>
    <property type="match status" value="1"/>
</dbReference>
<accession>A0A0D2JVQ8</accession>
<feature type="transmembrane region" description="Helical" evidence="8">
    <location>
        <begin position="91"/>
        <end position="114"/>
    </location>
</feature>
<dbReference type="RefSeq" id="WP_044348758.1">
    <property type="nucleotide sequence ID" value="NZ_AZAC01000014.1"/>
</dbReference>
<dbReference type="PATRIC" id="fig|1429043.3.peg.2514"/>
<dbReference type="STRING" id="1429043.X474_11815"/>
<evidence type="ECO:0000256" key="4">
    <source>
        <dbReference type="ARBA" id="ARBA00022692"/>
    </source>
</evidence>
<protein>
    <submittedName>
        <fullName evidence="10">Diguanylate cyclase</fullName>
    </submittedName>
</protein>
<dbReference type="NCBIfam" id="NF045474">
    <property type="entry name" value="Opp2C"/>
    <property type="match status" value="1"/>
</dbReference>
<evidence type="ECO:0000256" key="6">
    <source>
        <dbReference type="ARBA" id="ARBA00023136"/>
    </source>
</evidence>
<dbReference type="CDD" id="cd06261">
    <property type="entry name" value="TM_PBP2"/>
    <property type="match status" value="1"/>
</dbReference>
<name>A0A0D2JVQ8_9BACT</name>
<keyword evidence="6 8" id="KW-0472">Membrane</keyword>
<dbReference type="SUPFAM" id="SSF161098">
    <property type="entry name" value="MetI-like"/>
    <property type="match status" value="1"/>
</dbReference>
<feature type="transmembrane region" description="Helical" evidence="8">
    <location>
        <begin position="27"/>
        <end position="48"/>
    </location>
</feature>
<dbReference type="InterPro" id="IPR000515">
    <property type="entry name" value="MetI-like"/>
</dbReference>
<dbReference type="Gene3D" id="1.10.3720.10">
    <property type="entry name" value="MetI-like"/>
    <property type="match status" value="1"/>
</dbReference>
<dbReference type="OrthoDB" id="9783218at2"/>
<keyword evidence="11" id="KW-1185">Reference proteome</keyword>
<evidence type="ECO:0000259" key="9">
    <source>
        <dbReference type="PROSITE" id="PS50928"/>
    </source>
</evidence>
<feature type="transmembrane region" description="Helical" evidence="8">
    <location>
        <begin position="151"/>
        <end position="169"/>
    </location>
</feature>
<dbReference type="FunCoup" id="A0A0D2JVQ8">
    <property type="interactions" value="196"/>
</dbReference>
<evidence type="ECO:0000256" key="1">
    <source>
        <dbReference type="ARBA" id="ARBA00004651"/>
    </source>
</evidence>
<keyword evidence="3" id="KW-1003">Cell membrane</keyword>
<evidence type="ECO:0000256" key="8">
    <source>
        <dbReference type="RuleBase" id="RU363032"/>
    </source>
</evidence>
<evidence type="ECO:0000256" key="7">
    <source>
        <dbReference type="ARBA" id="ARBA00024202"/>
    </source>
</evidence>
<keyword evidence="4 8" id="KW-0812">Transmembrane</keyword>
<feature type="transmembrane region" description="Helical" evidence="8">
    <location>
        <begin position="253"/>
        <end position="276"/>
    </location>
</feature>
<dbReference type="PROSITE" id="PS50928">
    <property type="entry name" value="ABC_TM1"/>
    <property type="match status" value="1"/>
</dbReference>
<comment type="subcellular location">
    <subcellularLocation>
        <location evidence="1 8">Cell membrane</location>
        <topology evidence="1 8">Multi-pass membrane protein</topology>
    </subcellularLocation>
</comment>
<dbReference type="GO" id="GO:0055085">
    <property type="term" value="P:transmembrane transport"/>
    <property type="evidence" value="ECO:0007669"/>
    <property type="project" value="InterPro"/>
</dbReference>
<sequence length="290" mass="30972">MAAINNKIKGQSQFTLAYRQFRKNKGAMVGLIIVCIFVLSAIFAPLIAPYDPLDSNLEMSLKGHSVEHPLGTDEQGRDILSRIIWGGRVSLAIGVVAVFIAMVLGVFIGVLAGYVGGKIDNALMRFMDILIAFPGILLAMAIVSALGPSTINLMIAIGIYSVPMFARVIRSSVLSVKEMEFIEAARAVGVSHFKIVLTHVLPNCIGPFLVLATLRVATAILAGAGLSFLGMGPQPPTPEWGAMLSSGRTYLRAAPWVATYPGFAIMFVVLGFNILGDGIRDALDPKLKTD</sequence>
<evidence type="ECO:0000256" key="5">
    <source>
        <dbReference type="ARBA" id="ARBA00022989"/>
    </source>
</evidence>
<dbReference type="InterPro" id="IPR050366">
    <property type="entry name" value="BP-dependent_transpt_permease"/>
</dbReference>
<dbReference type="Proteomes" id="UP000032233">
    <property type="component" value="Unassembled WGS sequence"/>
</dbReference>
<dbReference type="PANTHER" id="PTHR43386">
    <property type="entry name" value="OLIGOPEPTIDE TRANSPORT SYSTEM PERMEASE PROTEIN APPC"/>
    <property type="match status" value="1"/>
</dbReference>
<keyword evidence="2 8" id="KW-0813">Transport</keyword>
<dbReference type="InParanoid" id="A0A0D2JVQ8"/>
<evidence type="ECO:0000256" key="3">
    <source>
        <dbReference type="ARBA" id="ARBA00022475"/>
    </source>
</evidence>
<dbReference type="Pfam" id="PF00528">
    <property type="entry name" value="BPD_transp_1"/>
    <property type="match status" value="1"/>
</dbReference>
<evidence type="ECO:0000256" key="2">
    <source>
        <dbReference type="ARBA" id="ARBA00022448"/>
    </source>
</evidence>
<evidence type="ECO:0000313" key="10">
    <source>
        <dbReference type="EMBL" id="KIX13670.1"/>
    </source>
</evidence>
<comment type="caution">
    <text evidence="10">The sequence shown here is derived from an EMBL/GenBank/DDBJ whole genome shotgun (WGS) entry which is preliminary data.</text>
</comment>
<reference evidence="10 11" key="1">
    <citation type="submission" date="2013-11" db="EMBL/GenBank/DDBJ databases">
        <title>Metagenomic analysis of a methanogenic consortium involved in long chain n-alkane degradation.</title>
        <authorList>
            <person name="Davidova I.A."/>
            <person name="Callaghan A.V."/>
            <person name="Wawrik B."/>
            <person name="Pruitt S."/>
            <person name="Marks C."/>
            <person name="Duncan K.E."/>
            <person name="Suflita J.M."/>
        </authorList>
    </citation>
    <scope>NUCLEOTIDE SEQUENCE [LARGE SCALE GENOMIC DNA]</scope>
    <source>
        <strain evidence="10 11">SPR</strain>
    </source>
</reference>
<dbReference type="InterPro" id="IPR035906">
    <property type="entry name" value="MetI-like_sf"/>
</dbReference>
<evidence type="ECO:0000313" key="11">
    <source>
        <dbReference type="Proteomes" id="UP000032233"/>
    </source>
</evidence>
<feature type="domain" description="ABC transmembrane type-1" evidence="9">
    <location>
        <begin position="87"/>
        <end position="276"/>
    </location>
</feature>
<dbReference type="InterPro" id="IPR025966">
    <property type="entry name" value="OppC_N"/>
</dbReference>
<dbReference type="AlphaFoldDB" id="A0A0D2JVQ8"/>
<dbReference type="InterPro" id="IPR053385">
    <property type="entry name" value="ABC_transport_permease"/>
</dbReference>
<dbReference type="EMBL" id="AZAC01000014">
    <property type="protein sequence ID" value="KIX13670.1"/>
    <property type="molecule type" value="Genomic_DNA"/>
</dbReference>
<gene>
    <name evidence="10" type="ORF">X474_11815</name>
</gene>